<protein>
    <submittedName>
        <fullName evidence="1">Uncharacterized protein</fullName>
    </submittedName>
</protein>
<dbReference type="AlphaFoldDB" id="A0A9Q8STL2"/>
<keyword evidence="2" id="KW-1185">Reference proteome</keyword>
<evidence type="ECO:0000313" key="1">
    <source>
        <dbReference type="EMBL" id="UQC83218.1"/>
    </source>
</evidence>
<proteinExistence type="predicted"/>
<sequence length="263" mass="28206">MTSAAGCSSAFWRRIHGTATERRKKIPAHFPSLPSPSVCVRVRVPGASFSYKATAVSLPYLLYRQSTFGVSSGYSPGCGFPIPLASSPDKRRNNKGDDILPPAAAILPPSVAAAATRPPVSGTYLASGLGGRGGRSHTWGRDIGRCWQNIIAQQQRQVRVKSQGQEALLVVHVKGQKAAARLVVPSSQAFARLTYYTCIRTIVTLDSRGLEFMFDNLESVCVSPSSRPCCASGPKSYPQPLAILAFSLAAIKSPWPYPETSNL</sequence>
<dbReference type="KEGG" id="clup:CLUP02_08712"/>
<evidence type="ECO:0000313" key="2">
    <source>
        <dbReference type="Proteomes" id="UP000830671"/>
    </source>
</evidence>
<accession>A0A9Q8STL2</accession>
<organism evidence="1 2">
    <name type="scientific">Colletotrichum lupini</name>
    <dbReference type="NCBI Taxonomy" id="145971"/>
    <lineage>
        <taxon>Eukaryota</taxon>
        <taxon>Fungi</taxon>
        <taxon>Dikarya</taxon>
        <taxon>Ascomycota</taxon>
        <taxon>Pezizomycotina</taxon>
        <taxon>Sordariomycetes</taxon>
        <taxon>Hypocreomycetidae</taxon>
        <taxon>Glomerellales</taxon>
        <taxon>Glomerellaceae</taxon>
        <taxon>Colletotrichum</taxon>
        <taxon>Colletotrichum acutatum species complex</taxon>
    </lineage>
</organism>
<dbReference type="EMBL" id="CP019476">
    <property type="protein sequence ID" value="UQC83218.1"/>
    <property type="molecule type" value="Genomic_DNA"/>
</dbReference>
<dbReference type="Proteomes" id="UP000830671">
    <property type="component" value="Chromosome 4"/>
</dbReference>
<dbReference type="GeneID" id="73342706"/>
<name>A0A9Q8STL2_9PEZI</name>
<gene>
    <name evidence="1" type="ORF">CLUP02_08712</name>
</gene>
<reference evidence="1" key="1">
    <citation type="journal article" date="2021" name="Mol. Plant Microbe Interact.">
        <title>Complete Genome Sequence of the Plant-Pathogenic Fungus Colletotrichum lupini.</title>
        <authorList>
            <person name="Baroncelli R."/>
            <person name="Pensec F."/>
            <person name="Da Lio D."/>
            <person name="Boufleur T."/>
            <person name="Vicente I."/>
            <person name="Sarrocco S."/>
            <person name="Picot A."/>
            <person name="Baraldi E."/>
            <person name="Sukno S."/>
            <person name="Thon M."/>
            <person name="Le Floch G."/>
        </authorList>
    </citation>
    <scope>NUCLEOTIDE SEQUENCE</scope>
    <source>
        <strain evidence="1">IMI 504893</strain>
    </source>
</reference>
<dbReference type="RefSeq" id="XP_049144839.1">
    <property type="nucleotide sequence ID" value="XM_049287696.1"/>
</dbReference>